<feature type="transmembrane region" description="Helical" evidence="6">
    <location>
        <begin position="387"/>
        <end position="409"/>
    </location>
</feature>
<sequence length="450" mass="50751">MKKTFNEKTFTLLAINYVIGFGFVATIMDIVKVGYWGLLILFATTLIATATAFAFSRLVNRFPNEVGGSLAYAKKTKKTYLAFFTGFNQYIQAPLFAATGPLFLVKIASNLTENNTTLWSVRGVSIAFFTVLVLISTLKMKLSKWLIFSTAAIKWITLILGFGGLIYLVTQNTNSVSDNFINASKVNSYVIFSNIIFFMFAFGGIETVPNIAHDVKFKNFRKVLITSLLVIVGFYTLGYILFLKTDLIALNNGFYSIYKNSMGIFGIVAFSFYLFFYNLSSTLTSSLTYPAALVGLANIGFAPKFLTKTNKYGRHRNAILANALLTIVAMIIFTLLPEILHLNKSIFNDVINMGTIAFLMQYILAFVTLFKLQKMKVIEKIPIWEQILYYLASIIIIVSSLVYLFPFLVGMPWTITNTIVIVSYLGSLLIATIYFLFRRKKNRFNFNEEN</sequence>
<reference evidence="7" key="1">
    <citation type="submission" date="2024-03" db="EMBL/GenBank/DDBJ databases">
        <title>Complete genome sequence of Mycoplasma gypis type strain B1/T1.</title>
        <authorList>
            <person name="Spergser J."/>
        </authorList>
    </citation>
    <scope>NUCLEOTIDE SEQUENCE [LARGE SCALE GENOMIC DNA]</scope>
    <source>
        <strain evidence="7">B1/T1</strain>
    </source>
</reference>
<dbReference type="EMBL" id="CP148066">
    <property type="protein sequence ID" value="WXL28323.1"/>
    <property type="molecule type" value="Genomic_DNA"/>
</dbReference>
<dbReference type="Gene3D" id="1.20.1740.10">
    <property type="entry name" value="Amino acid/polyamine transporter I"/>
    <property type="match status" value="1"/>
</dbReference>
<evidence type="ECO:0000256" key="3">
    <source>
        <dbReference type="ARBA" id="ARBA00022692"/>
    </source>
</evidence>
<evidence type="ECO:0000256" key="6">
    <source>
        <dbReference type="SAM" id="Phobius"/>
    </source>
</evidence>
<evidence type="ECO:0000256" key="4">
    <source>
        <dbReference type="ARBA" id="ARBA00022989"/>
    </source>
</evidence>
<organism evidence="7 8">
    <name type="scientific">[Mycoplasma] gypis</name>
    <dbReference type="NCBI Taxonomy" id="92404"/>
    <lineage>
        <taxon>Bacteria</taxon>
        <taxon>Bacillati</taxon>
        <taxon>Mycoplasmatota</taxon>
        <taxon>Mycoplasmoidales</taxon>
        <taxon>Metamycoplasmataceae</taxon>
        <taxon>Metamycoplasma</taxon>
    </lineage>
</organism>
<feature type="transmembrane region" description="Helical" evidence="6">
    <location>
        <begin position="80"/>
        <end position="99"/>
    </location>
</feature>
<evidence type="ECO:0000256" key="1">
    <source>
        <dbReference type="ARBA" id="ARBA00004651"/>
    </source>
</evidence>
<dbReference type="Pfam" id="PF13520">
    <property type="entry name" value="AA_permease_2"/>
    <property type="match status" value="1"/>
</dbReference>
<feature type="transmembrane region" description="Helical" evidence="6">
    <location>
        <begin position="346"/>
        <end position="367"/>
    </location>
</feature>
<comment type="subcellular location">
    <subcellularLocation>
        <location evidence="1">Cell membrane</location>
        <topology evidence="1">Multi-pass membrane protein</topology>
    </subcellularLocation>
</comment>
<feature type="transmembrane region" description="Helical" evidence="6">
    <location>
        <begin position="415"/>
        <end position="437"/>
    </location>
</feature>
<dbReference type="InterPro" id="IPR050367">
    <property type="entry name" value="APC_superfamily"/>
</dbReference>
<proteinExistence type="predicted"/>
<evidence type="ECO:0000256" key="2">
    <source>
        <dbReference type="ARBA" id="ARBA00022475"/>
    </source>
</evidence>
<dbReference type="PANTHER" id="PTHR42770">
    <property type="entry name" value="AMINO ACID TRANSPORTER-RELATED"/>
    <property type="match status" value="1"/>
</dbReference>
<dbReference type="Proteomes" id="UP001460679">
    <property type="component" value="Chromosome"/>
</dbReference>
<name>A0ABZ2RQC9_9BACT</name>
<feature type="transmembrane region" description="Helical" evidence="6">
    <location>
        <begin position="119"/>
        <end position="138"/>
    </location>
</feature>
<feature type="transmembrane region" description="Helical" evidence="6">
    <location>
        <begin position="145"/>
        <end position="169"/>
    </location>
</feature>
<keyword evidence="8" id="KW-1185">Reference proteome</keyword>
<evidence type="ECO:0000313" key="7">
    <source>
        <dbReference type="EMBL" id="WXL28323.1"/>
    </source>
</evidence>
<feature type="transmembrane region" description="Helical" evidence="6">
    <location>
        <begin position="318"/>
        <end position="340"/>
    </location>
</feature>
<keyword evidence="3 6" id="KW-0812">Transmembrane</keyword>
<accession>A0ABZ2RQC9</accession>
<evidence type="ECO:0000256" key="5">
    <source>
        <dbReference type="ARBA" id="ARBA00023136"/>
    </source>
</evidence>
<feature type="transmembrane region" description="Helical" evidence="6">
    <location>
        <begin position="223"/>
        <end position="242"/>
    </location>
</feature>
<dbReference type="InterPro" id="IPR002293">
    <property type="entry name" value="AA/rel_permease1"/>
</dbReference>
<feature type="transmembrane region" description="Helical" evidence="6">
    <location>
        <begin position="262"/>
        <end position="279"/>
    </location>
</feature>
<dbReference type="RefSeq" id="WP_205499443.1">
    <property type="nucleotide sequence ID" value="NZ_CP148066.1"/>
</dbReference>
<evidence type="ECO:0000313" key="8">
    <source>
        <dbReference type="Proteomes" id="UP001460679"/>
    </source>
</evidence>
<gene>
    <name evidence="7" type="ORF">WG616_03080</name>
</gene>
<feature type="transmembrane region" description="Helical" evidence="6">
    <location>
        <begin position="12"/>
        <end position="31"/>
    </location>
</feature>
<dbReference type="PIRSF" id="PIRSF006060">
    <property type="entry name" value="AA_transporter"/>
    <property type="match status" value="1"/>
</dbReference>
<keyword evidence="2" id="KW-1003">Cell membrane</keyword>
<dbReference type="PANTHER" id="PTHR42770:SF18">
    <property type="entry name" value="ARGININE_AGMATINE ANTIPORTER"/>
    <property type="match status" value="1"/>
</dbReference>
<protein>
    <submittedName>
        <fullName evidence="7">APC family permease</fullName>
    </submittedName>
</protein>
<keyword evidence="4 6" id="KW-1133">Transmembrane helix</keyword>
<feature type="transmembrane region" description="Helical" evidence="6">
    <location>
        <begin position="189"/>
        <end position="211"/>
    </location>
</feature>
<feature type="transmembrane region" description="Helical" evidence="6">
    <location>
        <begin position="37"/>
        <end position="59"/>
    </location>
</feature>
<keyword evidence="5 6" id="KW-0472">Membrane</keyword>